<evidence type="ECO:0000313" key="2">
    <source>
        <dbReference type="EMBL" id="CAF4973946.1"/>
    </source>
</evidence>
<keyword evidence="3" id="KW-1185">Reference proteome</keyword>
<comment type="caution">
    <text evidence="2">The sequence shown here is derived from an EMBL/GenBank/DDBJ whole genome shotgun (WGS) entry which is preliminary data.</text>
</comment>
<organism evidence="2 3">
    <name type="scientific">Rotaria socialis</name>
    <dbReference type="NCBI Taxonomy" id="392032"/>
    <lineage>
        <taxon>Eukaryota</taxon>
        <taxon>Metazoa</taxon>
        <taxon>Spiralia</taxon>
        <taxon>Gnathifera</taxon>
        <taxon>Rotifera</taxon>
        <taxon>Eurotatoria</taxon>
        <taxon>Bdelloidea</taxon>
        <taxon>Philodinida</taxon>
        <taxon>Philodinidae</taxon>
        <taxon>Rotaria</taxon>
    </lineage>
</organism>
<dbReference type="EMBL" id="CAJOBP010100193">
    <property type="protein sequence ID" value="CAF4973946.1"/>
    <property type="molecule type" value="Genomic_DNA"/>
</dbReference>
<evidence type="ECO:0000313" key="3">
    <source>
        <dbReference type="Proteomes" id="UP000663873"/>
    </source>
</evidence>
<reference evidence="2" key="1">
    <citation type="submission" date="2021-02" db="EMBL/GenBank/DDBJ databases">
        <authorList>
            <person name="Nowell W R."/>
        </authorList>
    </citation>
    <scope>NUCLEOTIDE SEQUENCE</scope>
</reference>
<proteinExistence type="predicted"/>
<dbReference type="AlphaFoldDB" id="A0A821ZN02"/>
<dbReference type="Proteomes" id="UP000663873">
    <property type="component" value="Unassembled WGS sequence"/>
</dbReference>
<feature type="chain" id="PRO_5032314231" evidence="1">
    <location>
        <begin position="20"/>
        <end position="49"/>
    </location>
</feature>
<protein>
    <submittedName>
        <fullName evidence="2">Uncharacterized protein</fullName>
    </submittedName>
</protein>
<gene>
    <name evidence="2" type="ORF">UJA718_LOCUS48923</name>
</gene>
<evidence type="ECO:0000256" key="1">
    <source>
        <dbReference type="SAM" id="SignalP"/>
    </source>
</evidence>
<feature type="signal peptide" evidence="1">
    <location>
        <begin position="1"/>
        <end position="19"/>
    </location>
</feature>
<sequence length="49" mass="5609">MIGWFIPGCIWVFGAFGEAQYDQPDKSDYCYRTLYSFGCFAILSPLIDC</sequence>
<accession>A0A821ZN02</accession>
<name>A0A821ZN02_9BILA</name>
<feature type="non-terminal residue" evidence="2">
    <location>
        <position position="49"/>
    </location>
</feature>
<keyword evidence="1" id="KW-0732">Signal</keyword>